<keyword evidence="6 10" id="KW-0472">Membrane</keyword>
<organism evidence="14 15">
    <name type="scientific">Aspergillus avenaceus</name>
    <dbReference type="NCBI Taxonomy" id="36643"/>
    <lineage>
        <taxon>Eukaryota</taxon>
        <taxon>Fungi</taxon>
        <taxon>Dikarya</taxon>
        <taxon>Ascomycota</taxon>
        <taxon>Pezizomycotina</taxon>
        <taxon>Eurotiomycetes</taxon>
        <taxon>Eurotiomycetidae</taxon>
        <taxon>Eurotiales</taxon>
        <taxon>Aspergillaceae</taxon>
        <taxon>Aspergillus</taxon>
        <taxon>Aspergillus subgen. Circumdati</taxon>
    </lineage>
</organism>
<comment type="subcellular location">
    <subcellularLocation>
        <location evidence="1 10">Endoplasmic reticulum membrane</location>
        <topology evidence="1 10">Peripheral membrane protein</topology>
        <orientation evidence="1 10">Lumenal side</orientation>
    </subcellularLocation>
</comment>
<dbReference type="SUPFAM" id="SSF50911">
    <property type="entry name" value="Mannose 6-phosphate receptor domain"/>
    <property type="match status" value="1"/>
</dbReference>
<keyword evidence="7" id="KW-1015">Disulfide bond</keyword>
<feature type="compositionally biased region" description="Low complexity" evidence="11">
    <location>
        <begin position="479"/>
        <end position="491"/>
    </location>
</feature>
<feature type="compositionally biased region" description="Basic and acidic residues" evidence="11">
    <location>
        <begin position="492"/>
        <end position="504"/>
    </location>
</feature>
<comment type="subunit">
    <text evidence="9">Interacts with missfolded ER lumenal proteins.</text>
</comment>
<name>A0A5N6TQW4_ASPAV</name>
<dbReference type="GO" id="GO:0030246">
    <property type="term" value="F:carbohydrate binding"/>
    <property type="evidence" value="ECO:0007669"/>
    <property type="project" value="UniProtKB-UniRule"/>
</dbReference>
<feature type="region of interest" description="Disordered" evidence="11">
    <location>
        <begin position="120"/>
        <end position="144"/>
    </location>
</feature>
<dbReference type="FunFam" id="2.70.130.10:FF:000025">
    <property type="entry name" value="Protein OS-9 homolog"/>
    <property type="match status" value="1"/>
</dbReference>
<dbReference type="GO" id="GO:0030968">
    <property type="term" value="P:endoplasmic reticulum unfolded protein response"/>
    <property type="evidence" value="ECO:0007669"/>
    <property type="project" value="UniProtKB-UniRule"/>
</dbReference>
<evidence type="ECO:0000313" key="14">
    <source>
        <dbReference type="EMBL" id="KAE8148690.1"/>
    </source>
</evidence>
<gene>
    <name evidence="14" type="ORF">BDV25DRAFT_13588</name>
</gene>
<evidence type="ECO:0000256" key="6">
    <source>
        <dbReference type="ARBA" id="ARBA00023136"/>
    </source>
</evidence>
<proteinExistence type="inferred from homology"/>
<evidence type="ECO:0000313" key="15">
    <source>
        <dbReference type="Proteomes" id="UP000325780"/>
    </source>
</evidence>
<evidence type="ECO:0000256" key="11">
    <source>
        <dbReference type="SAM" id="MobiDB-lite"/>
    </source>
</evidence>
<dbReference type="Proteomes" id="UP000325780">
    <property type="component" value="Unassembled WGS sequence"/>
</dbReference>
<dbReference type="GO" id="GO:0005788">
    <property type="term" value="C:endoplasmic reticulum lumen"/>
    <property type="evidence" value="ECO:0007669"/>
    <property type="project" value="UniProtKB-UniRule"/>
</dbReference>
<evidence type="ECO:0000256" key="8">
    <source>
        <dbReference type="ARBA" id="ARBA00057311"/>
    </source>
</evidence>
<dbReference type="Pfam" id="PF07915">
    <property type="entry name" value="PRKCSH"/>
    <property type="match status" value="1"/>
</dbReference>
<feature type="compositionally biased region" description="Basic and acidic residues" evidence="11">
    <location>
        <begin position="81"/>
        <end position="98"/>
    </location>
</feature>
<evidence type="ECO:0000256" key="7">
    <source>
        <dbReference type="ARBA" id="ARBA00023157"/>
    </source>
</evidence>
<feature type="region of interest" description="Disordered" evidence="11">
    <location>
        <begin position="443"/>
        <end position="535"/>
    </location>
</feature>
<evidence type="ECO:0000256" key="1">
    <source>
        <dbReference type="ARBA" id="ARBA00004367"/>
    </source>
</evidence>
<dbReference type="EMBL" id="ML742150">
    <property type="protein sequence ID" value="KAE8148690.1"/>
    <property type="molecule type" value="Genomic_DNA"/>
</dbReference>
<evidence type="ECO:0000259" key="13">
    <source>
        <dbReference type="PROSITE" id="PS51914"/>
    </source>
</evidence>
<evidence type="ECO:0000256" key="5">
    <source>
        <dbReference type="ARBA" id="ARBA00022824"/>
    </source>
</evidence>
<dbReference type="PROSITE" id="PS51914">
    <property type="entry name" value="MRH"/>
    <property type="match status" value="1"/>
</dbReference>
<evidence type="ECO:0000256" key="10">
    <source>
        <dbReference type="RuleBase" id="RU369099"/>
    </source>
</evidence>
<dbReference type="PANTHER" id="PTHR15414:SF0">
    <property type="entry name" value="ENDOPLASMIC RETICULUM LECTIN 1"/>
    <property type="match status" value="1"/>
</dbReference>
<dbReference type="InterPro" id="IPR012913">
    <property type="entry name" value="OS9-like_dom"/>
</dbReference>
<keyword evidence="15" id="KW-1185">Reference proteome</keyword>
<keyword evidence="3 12" id="KW-0732">Signal</keyword>
<feature type="signal peptide" evidence="12">
    <location>
        <begin position="1"/>
        <end position="23"/>
    </location>
</feature>
<feature type="chain" id="PRO_5025015250" description="Endoplasmic reticulum lectin" evidence="12">
    <location>
        <begin position="24"/>
        <end position="535"/>
    </location>
</feature>
<dbReference type="InterPro" id="IPR044865">
    <property type="entry name" value="MRH_dom"/>
</dbReference>
<evidence type="ECO:0000256" key="4">
    <source>
        <dbReference type="ARBA" id="ARBA00022734"/>
    </source>
</evidence>
<dbReference type="Gene3D" id="2.70.130.10">
    <property type="entry name" value="Mannose-6-phosphate receptor binding domain"/>
    <property type="match status" value="1"/>
</dbReference>
<dbReference type="AlphaFoldDB" id="A0A5N6TQW4"/>
<reference evidence="14 15" key="1">
    <citation type="submission" date="2019-04" db="EMBL/GenBank/DDBJ databases">
        <title>Friends and foes A comparative genomics study of 23 Aspergillus species from section Flavi.</title>
        <authorList>
            <consortium name="DOE Joint Genome Institute"/>
            <person name="Kjaerbolling I."/>
            <person name="Vesth T."/>
            <person name="Frisvad J.C."/>
            <person name="Nybo J.L."/>
            <person name="Theobald S."/>
            <person name="Kildgaard S."/>
            <person name="Isbrandt T."/>
            <person name="Kuo A."/>
            <person name="Sato A."/>
            <person name="Lyhne E.K."/>
            <person name="Kogle M.E."/>
            <person name="Wiebenga A."/>
            <person name="Kun R.S."/>
            <person name="Lubbers R.J."/>
            <person name="Makela M.R."/>
            <person name="Barry K."/>
            <person name="Chovatia M."/>
            <person name="Clum A."/>
            <person name="Daum C."/>
            <person name="Haridas S."/>
            <person name="He G."/>
            <person name="LaButti K."/>
            <person name="Lipzen A."/>
            <person name="Mondo S."/>
            <person name="Riley R."/>
            <person name="Salamov A."/>
            <person name="Simmons B.A."/>
            <person name="Magnuson J.K."/>
            <person name="Henrissat B."/>
            <person name="Mortensen U.H."/>
            <person name="Larsen T.O."/>
            <person name="Devries R.P."/>
            <person name="Grigoriev I.V."/>
            <person name="Machida M."/>
            <person name="Baker S.E."/>
            <person name="Andersen M.R."/>
        </authorList>
    </citation>
    <scope>NUCLEOTIDE SEQUENCE [LARGE SCALE GENOMIC DNA]</scope>
    <source>
        <strain evidence="14 15">IBT 18842</strain>
    </source>
</reference>
<dbReference type="GO" id="GO:0005789">
    <property type="term" value="C:endoplasmic reticulum membrane"/>
    <property type="evidence" value="ECO:0007669"/>
    <property type="project" value="UniProtKB-SubCell"/>
</dbReference>
<keyword evidence="5 10" id="KW-0256">Endoplasmic reticulum</keyword>
<feature type="compositionally biased region" description="Acidic residues" evidence="11">
    <location>
        <begin position="447"/>
        <end position="463"/>
    </location>
</feature>
<comment type="function">
    <text evidence="8 10">Lectin involved in the quality control of the secretory pathway. As a member of the endoplasmic reticulum-associated degradation lumenal (ERAD-L) surveillance system, targets misfolded endoplasmic reticulum lumenal glycoproteins for degradation.</text>
</comment>
<feature type="compositionally biased region" description="Basic and acidic residues" evidence="11">
    <location>
        <begin position="525"/>
        <end position="535"/>
    </location>
</feature>
<dbReference type="GO" id="GO:0030970">
    <property type="term" value="P:retrograde protein transport, ER to cytosol"/>
    <property type="evidence" value="ECO:0007669"/>
    <property type="project" value="TreeGrafter"/>
</dbReference>
<sequence length="535" mass="60271">MARRNRVVVSLLALACASSTAFANKKTFNIHDDLLAFPQYQVLFPDEYVLDSQAKELLQTQGPAPVFGEEQGQSLQKSQAHLRDRTNEAKEDGHHRKGEHGLAYEELTLHGQRFLCQIPQVEDDSRNGTNGTLRSSEAEEKHELARATDRGLELLREMEGKCMYYVSGWWSYSFCYKNQIKQFHALPSGGGIPNYPPMEDPTTHSFILGRFPRSSEEEDAETERKKPTTDVARLQTQGGSRYLVQHLDGGTKCDLTGKNRKIEVQFHCHPQSTDRIGWIKELTTCSYLMVIYTPRLCNDVAFLPPQEEEVHSIECRQVLTPEKIPEWEAMQSYHLAQKLVESASATSEYPIVGDIEVGAQKLVGSEGKQIEKGRVASAGEEKVEIVAKRENDEVQQLTQPQLEELGLDSEKIETLKSRLEELAQGKDWTLEIVTANGERQLRGIVDTVDDEDEEDDNATDASEESLTATKKTEAKKPTTETPTAEKPTSKTPQEKAQPERKVPERQQQGTTEKPEEQPVAEQSEEGSKEIFKDEL</sequence>
<evidence type="ECO:0000256" key="9">
    <source>
        <dbReference type="ARBA" id="ARBA00063653"/>
    </source>
</evidence>
<feature type="domain" description="MRH" evidence="13">
    <location>
        <begin position="160"/>
        <end position="299"/>
    </location>
</feature>
<protein>
    <recommendedName>
        <fullName evidence="10">Endoplasmic reticulum lectin</fullName>
    </recommendedName>
    <alternativeName>
        <fullName evidence="10">Protein OS-9 homolog</fullName>
    </alternativeName>
</protein>
<evidence type="ECO:0000256" key="12">
    <source>
        <dbReference type="SAM" id="SignalP"/>
    </source>
</evidence>
<keyword evidence="4 10" id="KW-0430">Lectin</keyword>
<evidence type="ECO:0000256" key="3">
    <source>
        <dbReference type="ARBA" id="ARBA00022729"/>
    </source>
</evidence>
<comment type="similarity">
    <text evidence="2 10">Belongs to the OS-9 family.</text>
</comment>
<dbReference type="InterPro" id="IPR045149">
    <property type="entry name" value="OS-9-like"/>
</dbReference>
<dbReference type="OrthoDB" id="448954at2759"/>
<dbReference type="InterPro" id="IPR009011">
    <property type="entry name" value="Man6P_isomerase_rcpt-bd_dom_sf"/>
</dbReference>
<accession>A0A5N6TQW4</accession>
<dbReference type="PANTHER" id="PTHR15414">
    <property type="entry name" value="OS-9-RELATED"/>
    <property type="match status" value="1"/>
</dbReference>
<feature type="region of interest" description="Disordered" evidence="11">
    <location>
        <begin position="64"/>
        <end position="98"/>
    </location>
</feature>
<evidence type="ECO:0000256" key="2">
    <source>
        <dbReference type="ARBA" id="ARBA00009918"/>
    </source>
</evidence>